<dbReference type="Gene3D" id="1.10.8.60">
    <property type="match status" value="1"/>
</dbReference>
<dbReference type="PANTHER" id="PTHR32071">
    <property type="entry name" value="TRANSCRIPTIONAL REGULATORY PROTEIN"/>
    <property type="match status" value="1"/>
</dbReference>
<gene>
    <name evidence="7" type="ORF">E4K67_18170</name>
</gene>
<dbReference type="InterPro" id="IPR002078">
    <property type="entry name" value="Sigma_54_int"/>
</dbReference>
<evidence type="ECO:0000259" key="6">
    <source>
        <dbReference type="PROSITE" id="PS50045"/>
    </source>
</evidence>
<reference evidence="7 8" key="1">
    <citation type="submission" date="2019-03" db="EMBL/GenBank/DDBJ databases">
        <title>Draft Genome Sequence of Desulfosporosinus fructosivorans Strain 63.6F, Isolated from Marine Sediment in the Baltic Sea.</title>
        <authorList>
            <person name="Hausmann B."/>
            <person name="Vandieken V."/>
            <person name="Pjevac P."/>
            <person name="Schreck K."/>
            <person name="Herbold C.W."/>
            <person name="Loy A."/>
        </authorList>
    </citation>
    <scope>NUCLEOTIDE SEQUENCE [LARGE SCALE GENOMIC DNA]</scope>
    <source>
        <strain evidence="7 8">63.6F</strain>
    </source>
</reference>
<dbReference type="InterPro" id="IPR027417">
    <property type="entry name" value="P-loop_NTPase"/>
</dbReference>
<dbReference type="PROSITE" id="PS50045">
    <property type="entry name" value="SIGMA54_INTERACT_4"/>
    <property type="match status" value="1"/>
</dbReference>
<feature type="domain" description="Sigma-54 factor interaction" evidence="6">
    <location>
        <begin position="333"/>
        <end position="563"/>
    </location>
</feature>
<dbReference type="SMART" id="SM00382">
    <property type="entry name" value="AAA"/>
    <property type="match status" value="1"/>
</dbReference>
<dbReference type="GO" id="GO:0005524">
    <property type="term" value="F:ATP binding"/>
    <property type="evidence" value="ECO:0007669"/>
    <property type="project" value="UniProtKB-KW"/>
</dbReference>
<proteinExistence type="predicted"/>
<evidence type="ECO:0000313" key="8">
    <source>
        <dbReference type="Proteomes" id="UP000298460"/>
    </source>
</evidence>
<dbReference type="InterPro" id="IPR009057">
    <property type="entry name" value="Homeodomain-like_sf"/>
</dbReference>
<dbReference type="FunFam" id="3.40.50.300:FF:000006">
    <property type="entry name" value="DNA-binding transcriptional regulator NtrC"/>
    <property type="match status" value="1"/>
</dbReference>
<keyword evidence="2" id="KW-0067">ATP-binding</keyword>
<dbReference type="PROSITE" id="PS00688">
    <property type="entry name" value="SIGMA54_INTERACT_3"/>
    <property type="match status" value="1"/>
</dbReference>
<evidence type="ECO:0000256" key="5">
    <source>
        <dbReference type="ARBA" id="ARBA00023163"/>
    </source>
</evidence>
<organism evidence="7 8">
    <name type="scientific">Desulfosporosinus fructosivorans</name>
    <dbReference type="NCBI Taxonomy" id="2018669"/>
    <lineage>
        <taxon>Bacteria</taxon>
        <taxon>Bacillati</taxon>
        <taxon>Bacillota</taxon>
        <taxon>Clostridia</taxon>
        <taxon>Eubacteriales</taxon>
        <taxon>Desulfitobacteriaceae</taxon>
        <taxon>Desulfosporosinus</taxon>
    </lineage>
</organism>
<protein>
    <submittedName>
        <fullName evidence="7">AAA family ATPase</fullName>
    </submittedName>
</protein>
<dbReference type="Gene3D" id="3.30.450.40">
    <property type="match status" value="1"/>
</dbReference>
<dbReference type="PANTHER" id="PTHR32071:SF57">
    <property type="entry name" value="C4-DICARBOXYLATE TRANSPORT TRANSCRIPTIONAL REGULATORY PROTEIN DCTD"/>
    <property type="match status" value="1"/>
</dbReference>
<dbReference type="InterPro" id="IPR025944">
    <property type="entry name" value="Sigma_54_int_dom_CS"/>
</dbReference>
<dbReference type="RefSeq" id="WP_135549227.1">
    <property type="nucleotide sequence ID" value="NZ_SPQQ01000006.1"/>
</dbReference>
<keyword evidence="5" id="KW-0804">Transcription</keyword>
<dbReference type="EMBL" id="SPQQ01000006">
    <property type="protein sequence ID" value="TGE37012.1"/>
    <property type="molecule type" value="Genomic_DNA"/>
</dbReference>
<dbReference type="InterPro" id="IPR025662">
    <property type="entry name" value="Sigma_54_int_dom_ATP-bd_1"/>
</dbReference>
<evidence type="ECO:0000256" key="4">
    <source>
        <dbReference type="ARBA" id="ARBA00023125"/>
    </source>
</evidence>
<evidence type="ECO:0000256" key="3">
    <source>
        <dbReference type="ARBA" id="ARBA00023015"/>
    </source>
</evidence>
<keyword evidence="3" id="KW-0805">Transcription regulation</keyword>
<keyword evidence="4" id="KW-0238">DNA-binding</keyword>
<evidence type="ECO:0000256" key="2">
    <source>
        <dbReference type="ARBA" id="ARBA00022840"/>
    </source>
</evidence>
<dbReference type="Gene3D" id="3.40.50.300">
    <property type="entry name" value="P-loop containing nucleotide triphosphate hydrolases"/>
    <property type="match status" value="1"/>
</dbReference>
<dbReference type="PRINTS" id="PR01590">
    <property type="entry name" value="HTHFIS"/>
</dbReference>
<name>A0A4Z0R1R2_9FIRM</name>
<dbReference type="Gene3D" id="1.10.10.60">
    <property type="entry name" value="Homeodomain-like"/>
    <property type="match status" value="1"/>
</dbReference>
<dbReference type="Pfam" id="PF00158">
    <property type="entry name" value="Sigma54_activat"/>
    <property type="match status" value="1"/>
</dbReference>
<dbReference type="InterPro" id="IPR058031">
    <property type="entry name" value="AAA_lid_NorR"/>
</dbReference>
<keyword evidence="8" id="KW-1185">Reference proteome</keyword>
<sequence length="637" mass="71267">MHYGYCETENNELVNAWTMFKEIGAVPKDILHPDNYISWVRCSHKGIYGMPLPANKRAKKQNNRSLIDNAQQVMNVIDTILTEHMKSEYSVILMDAEGVIIKTKGNDVIPWVNHGSSETYACLNAMDIATNENKVLEIYGYEHLYPESAEWHTLGAPIFNYDKSVAGGLGIICQTSKVSSIVPIVRIGSQLIQSVLVFEQIAAHQMGVLLEEISDAAIATNELGVILDFNQKFMDLCIPFKISRGHYLTEYIEGNINYHTLLNTCDKSDVPSKLYIKGKDKIHHMISMKKCVISSFGDHSLLLFIVKAPHSNDLKILSSAPLIDNKCYHFEDLYGDSGPINKVKTIARKAAESCANVLIEGETGTGKELIAQSIHSASRPTGPFIAINCGSLTKELLQSELFGYEEGAFTGAIKGGKPGKFELADGGSIFLDEIGEMPLEMQVSLLRCLQEKTVTRVGGTLTRKVNVRIIAATNRVLDDEVKNGNFREDLYYRLNVIEIRLPSLREHIQDLPSLSRHILDKFCQERNTNEHIEISAEAMECLSRYDWPGNVRELQNVMERAIIYMEGNVITYDCLPPRIKESVLKDASDKGSLLKCEKIAITQAIRKHHGNLSKTAEELGIARSTLYQKMDKLCISH</sequence>
<comment type="caution">
    <text evidence="7">The sequence shown here is derived from an EMBL/GenBank/DDBJ whole genome shotgun (WGS) entry which is preliminary data.</text>
</comment>
<dbReference type="CDD" id="cd00009">
    <property type="entry name" value="AAA"/>
    <property type="match status" value="1"/>
</dbReference>
<keyword evidence="1" id="KW-0547">Nucleotide-binding</keyword>
<evidence type="ECO:0000256" key="1">
    <source>
        <dbReference type="ARBA" id="ARBA00022741"/>
    </source>
</evidence>
<dbReference type="GO" id="GO:0043565">
    <property type="term" value="F:sequence-specific DNA binding"/>
    <property type="evidence" value="ECO:0007669"/>
    <property type="project" value="InterPro"/>
</dbReference>
<dbReference type="GO" id="GO:0006355">
    <property type="term" value="P:regulation of DNA-templated transcription"/>
    <property type="evidence" value="ECO:0007669"/>
    <property type="project" value="InterPro"/>
</dbReference>
<dbReference type="AlphaFoldDB" id="A0A4Z0R1R2"/>
<dbReference type="PROSITE" id="PS00676">
    <property type="entry name" value="SIGMA54_INTERACT_2"/>
    <property type="match status" value="1"/>
</dbReference>
<dbReference type="Pfam" id="PF02954">
    <property type="entry name" value="HTH_8"/>
    <property type="match status" value="1"/>
</dbReference>
<dbReference type="OrthoDB" id="9803970at2"/>
<dbReference type="InterPro" id="IPR002197">
    <property type="entry name" value="HTH_Fis"/>
</dbReference>
<evidence type="ECO:0000313" key="7">
    <source>
        <dbReference type="EMBL" id="TGE37012.1"/>
    </source>
</evidence>
<dbReference type="Pfam" id="PF25601">
    <property type="entry name" value="AAA_lid_14"/>
    <property type="match status" value="1"/>
</dbReference>
<dbReference type="Proteomes" id="UP000298460">
    <property type="component" value="Unassembled WGS sequence"/>
</dbReference>
<dbReference type="InterPro" id="IPR025943">
    <property type="entry name" value="Sigma_54_int_dom_ATP-bd_2"/>
</dbReference>
<dbReference type="PROSITE" id="PS00675">
    <property type="entry name" value="SIGMA54_INTERACT_1"/>
    <property type="match status" value="1"/>
</dbReference>
<dbReference type="SUPFAM" id="SSF52540">
    <property type="entry name" value="P-loop containing nucleoside triphosphate hydrolases"/>
    <property type="match status" value="1"/>
</dbReference>
<dbReference type="InterPro" id="IPR029016">
    <property type="entry name" value="GAF-like_dom_sf"/>
</dbReference>
<dbReference type="InterPro" id="IPR003593">
    <property type="entry name" value="AAA+_ATPase"/>
</dbReference>
<dbReference type="SUPFAM" id="SSF46689">
    <property type="entry name" value="Homeodomain-like"/>
    <property type="match status" value="1"/>
</dbReference>
<accession>A0A4Z0R1R2</accession>